<comment type="caution">
    <text evidence="3">The sequence shown here is derived from an EMBL/GenBank/DDBJ whole genome shotgun (WGS) entry which is preliminary data.</text>
</comment>
<dbReference type="GO" id="GO:0016787">
    <property type="term" value="F:hydrolase activity"/>
    <property type="evidence" value="ECO:0007669"/>
    <property type="project" value="UniProtKB-KW"/>
</dbReference>
<feature type="domain" description="Beta-lactamase-related" evidence="2">
    <location>
        <begin position="48"/>
        <end position="317"/>
    </location>
</feature>
<reference evidence="3" key="2">
    <citation type="journal article" date="2020" name="Microorganisms">
        <title>Osmotic Adaptation and Compatible Solute Biosynthesis of Phototrophic Bacteria as Revealed from Genome Analyses.</title>
        <authorList>
            <person name="Imhoff J.F."/>
            <person name="Rahn T."/>
            <person name="Kunzel S."/>
            <person name="Keller A."/>
            <person name="Neulinger S.C."/>
        </authorList>
    </citation>
    <scope>NUCLEOTIDE SEQUENCE</scope>
    <source>
        <strain evidence="3">DSM 9154</strain>
    </source>
</reference>
<dbReference type="AlphaFoldDB" id="A0A934V043"/>
<proteinExistence type="predicted"/>
<name>A0A934V043_9PROT</name>
<dbReference type="SUPFAM" id="SSF56601">
    <property type="entry name" value="beta-lactamase/transpeptidase-like"/>
    <property type="match status" value="1"/>
</dbReference>
<dbReference type="InterPro" id="IPR001466">
    <property type="entry name" value="Beta-lactam-related"/>
</dbReference>
<reference evidence="3" key="1">
    <citation type="submission" date="2017-08" db="EMBL/GenBank/DDBJ databases">
        <authorList>
            <person name="Imhoff J.F."/>
            <person name="Rahn T."/>
            <person name="Kuenzel S."/>
            <person name="Neulinger S.C."/>
        </authorList>
    </citation>
    <scope>NUCLEOTIDE SEQUENCE</scope>
    <source>
        <strain evidence="3">DSM 9154</strain>
    </source>
</reference>
<evidence type="ECO:0000313" key="3">
    <source>
        <dbReference type="EMBL" id="MBK1697408.1"/>
    </source>
</evidence>
<keyword evidence="4" id="KW-1185">Reference proteome</keyword>
<dbReference type="PANTHER" id="PTHR43283">
    <property type="entry name" value="BETA-LACTAMASE-RELATED"/>
    <property type="match status" value="1"/>
</dbReference>
<sequence length="336" mass="35725">MKTLRRRTVMAGAASALALPALPRSGVARQGGWAQVRDAASRYRQLHAILVAHRGETVVAEAFRGSGLDAVANVKSVSKSIVALLLGAAIDRGVIQSVDSRLGDVAPQLIPADADPRVRDLTMRDLVTLRAGLERTSGPNYGEWIASDNWVADALSRPFVAAPGGRMLYSTGSFHVLGAALAEAAGRDLLTLTREWLGRPLDIQVPAWTRDPQGYYMGGNQMALTPRALLKLGELVRQGGQWQGDQVLPEDWIAASLTPVTRSPYSGLGYGYGWFVTQTRRGRLALARGYGGQIVAVAPDVGISVAITSDPTQPARSGGYFGDLMALITDDVLAVG</sequence>
<accession>A0A934V043</accession>
<evidence type="ECO:0000259" key="2">
    <source>
        <dbReference type="Pfam" id="PF00144"/>
    </source>
</evidence>
<feature type="chain" id="PRO_5037128099" evidence="1">
    <location>
        <begin position="19"/>
        <end position="336"/>
    </location>
</feature>
<feature type="signal peptide" evidence="1">
    <location>
        <begin position="1"/>
        <end position="18"/>
    </location>
</feature>
<keyword evidence="1" id="KW-0732">Signal</keyword>
<dbReference type="Pfam" id="PF00144">
    <property type="entry name" value="Beta-lactamase"/>
    <property type="match status" value="1"/>
</dbReference>
<dbReference type="Proteomes" id="UP000778970">
    <property type="component" value="Unassembled WGS sequence"/>
</dbReference>
<evidence type="ECO:0000313" key="4">
    <source>
        <dbReference type="Proteomes" id="UP000778970"/>
    </source>
</evidence>
<dbReference type="Gene3D" id="3.40.710.10">
    <property type="entry name" value="DD-peptidase/beta-lactamase superfamily"/>
    <property type="match status" value="1"/>
</dbReference>
<protein>
    <submittedName>
        <fullName evidence="3">6-aminohexanoate hydrolase</fullName>
    </submittedName>
</protein>
<keyword evidence="3" id="KW-0378">Hydrolase</keyword>
<gene>
    <name evidence="3" type="ORF">CKO21_09120</name>
</gene>
<dbReference type="PANTHER" id="PTHR43283:SF7">
    <property type="entry name" value="BETA-LACTAMASE-RELATED DOMAIN-CONTAINING PROTEIN"/>
    <property type="match status" value="1"/>
</dbReference>
<dbReference type="InterPro" id="IPR012338">
    <property type="entry name" value="Beta-lactam/transpept-like"/>
</dbReference>
<dbReference type="EMBL" id="NRRE01000023">
    <property type="protein sequence ID" value="MBK1697408.1"/>
    <property type="molecule type" value="Genomic_DNA"/>
</dbReference>
<organism evidence="3 4">
    <name type="scientific">Rhodovibrio salinarum</name>
    <dbReference type="NCBI Taxonomy" id="1087"/>
    <lineage>
        <taxon>Bacteria</taxon>
        <taxon>Pseudomonadati</taxon>
        <taxon>Pseudomonadota</taxon>
        <taxon>Alphaproteobacteria</taxon>
        <taxon>Rhodospirillales</taxon>
        <taxon>Rhodovibrionaceae</taxon>
        <taxon>Rhodovibrio</taxon>
    </lineage>
</organism>
<evidence type="ECO:0000256" key="1">
    <source>
        <dbReference type="SAM" id="SignalP"/>
    </source>
</evidence>
<dbReference type="InterPro" id="IPR050789">
    <property type="entry name" value="Diverse_Enzym_Activities"/>
</dbReference>